<accession>A0A397U2D4</accession>
<dbReference type="AlphaFoldDB" id="A0A397U2D4"/>
<evidence type="ECO:0000313" key="1">
    <source>
        <dbReference type="EMBL" id="RIB04364.1"/>
    </source>
</evidence>
<comment type="caution">
    <text evidence="1">The sequence shown here is derived from an EMBL/GenBank/DDBJ whole genome shotgun (WGS) entry which is preliminary data.</text>
</comment>
<dbReference type="Proteomes" id="UP000266673">
    <property type="component" value="Unassembled WGS sequence"/>
</dbReference>
<dbReference type="EMBL" id="QKWP01002197">
    <property type="protein sequence ID" value="RIB04364.1"/>
    <property type="molecule type" value="Genomic_DNA"/>
</dbReference>
<keyword evidence="3" id="KW-1185">Reference proteome</keyword>
<name>A0A397U2D4_9GLOM</name>
<dbReference type="EMBL" id="QKWP01000342">
    <property type="protein sequence ID" value="RIB21756.1"/>
    <property type="molecule type" value="Genomic_DNA"/>
</dbReference>
<evidence type="ECO:0000313" key="2">
    <source>
        <dbReference type="EMBL" id="RIB21756.1"/>
    </source>
</evidence>
<reference evidence="1 3" key="1">
    <citation type="submission" date="2018-06" db="EMBL/GenBank/DDBJ databases">
        <title>Comparative genomics reveals the genomic features of Rhizophagus irregularis, R. cerebriforme, R. diaphanum and Gigaspora rosea, and their symbiotic lifestyle signature.</title>
        <authorList>
            <person name="Morin E."/>
            <person name="San Clemente H."/>
            <person name="Chen E.C.H."/>
            <person name="De La Providencia I."/>
            <person name="Hainaut M."/>
            <person name="Kuo A."/>
            <person name="Kohler A."/>
            <person name="Murat C."/>
            <person name="Tang N."/>
            <person name="Roy S."/>
            <person name="Loubradou J."/>
            <person name="Henrissat B."/>
            <person name="Grigoriev I.V."/>
            <person name="Corradi N."/>
            <person name="Roux C."/>
            <person name="Martin F.M."/>
        </authorList>
    </citation>
    <scope>NUCLEOTIDE SEQUENCE [LARGE SCALE GENOMIC DNA]</scope>
    <source>
        <strain evidence="1 3">DAOM 194757</strain>
    </source>
</reference>
<protein>
    <submittedName>
        <fullName evidence="1">Uncharacterized protein</fullName>
    </submittedName>
</protein>
<organism evidence="1 3">
    <name type="scientific">Gigaspora rosea</name>
    <dbReference type="NCBI Taxonomy" id="44941"/>
    <lineage>
        <taxon>Eukaryota</taxon>
        <taxon>Fungi</taxon>
        <taxon>Fungi incertae sedis</taxon>
        <taxon>Mucoromycota</taxon>
        <taxon>Glomeromycotina</taxon>
        <taxon>Glomeromycetes</taxon>
        <taxon>Diversisporales</taxon>
        <taxon>Gigasporaceae</taxon>
        <taxon>Gigaspora</taxon>
    </lineage>
</organism>
<gene>
    <name evidence="2" type="ORF">C2G38_2175681</name>
    <name evidence="1" type="ORF">C2G38_2222590</name>
</gene>
<proteinExistence type="predicted"/>
<sequence>MSQDSGSKEIFGVLPYIAPEPQKRSTAEELVDEESELYEQIEKIKNSGKNSSMHDQANQTNSTRFNYQSHKQAIYTSRLLNFRNLPKPVNAAISRPIKLDEVPDMY</sequence>
<evidence type="ECO:0000313" key="3">
    <source>
        <dbReference type="Proteomes" id="UP000266673"/>
    </source>
</evidence>